<proteinExistence type="inferred from homology"/>
<dbReference type="InterPro" id="IPR001514">
    <property type="entry name" value="DNA-dir_RNA_pol_30-40kDasu_CS"/>
</dbReference>
<dbReference type="CDD" id="cd07032">
    <property type="entry name" value="RNAP_I_II_AC40"/>
    <property type="match status" value="1"/>
</dbReference>
<dbReference type="InterPro" id="IPR033901">
    <property type="entry name" value="RNAPI/III_AC40"/>
</dbReference>
<dbReference type="GO" id="GO:0005666">
    <property type="term" value="C:RNA polymerase III complex"/>
    <property type="evidence" value="ECO:0007669"/>
    <property type="project" value="TreeGrafter"/>
</dbReference>
<evidence type="ECO:0000313" key="10">
    <source>
        <dbReference type="Proteomes" id="UP001301350"/>
    </source>
</evidence>
<dbReference type="GO" id="GO:0005736">
    <property type="term" value="C:RNA polymerase I complex"/>
    <property type="evidence" value="ECO:0007669"/>
    <property type="project" value="TreeGrafter"/>
</dbReference>
<comment type="similarity">
    <text evidence="6">Belongs to the archaeal Rpo3/eukaryotic RPB3 RNA polymerase subunit family.</text>
</comment>
<dbReference type="PROSITE" id="PS00446">
    <property type="entry name" value="RNA_POL_D_30KD"/>
    <property type="match status" value="1"/>
</dbReference>
<keyword evidence="4" id="KW-0804">Transcription</keyword>
<feature type="domain" description="4Fe-4S ferredoxin-type" evidence="8">
    <location>
        <begin position="269"/>
        <end position="299"/>
    </location>
</feature>
<organism evidence="9 10">
    <name type="scientific">Cyanidium caldarium</name>
    <name type="common">Red alga</name>
    <dbReference type="NCBI Taxonomy" id="2771"/>
    <lineage>
        <taxon>Eukaryota</taxon>
        <taxon>Rhodophyta</taxon>
        <taxon>Bangiophyceae</taxon>
        <taxon>Cyanidiales</taxon>
        <taxon>Cyanidiaceae</taxon>
        <taxon>Cyanidium</taxon>
    </lineage>
</organism>
<dbReference type="InterPro" id="IPR036643">
    <property type="entry name" value="RNApol_insert_sf"/>
</dbReference>
<keyword evidence="3" id="KW-0240">DNA-directed RNA polymerase</keyword>
<comment type="caution">
    <text evidence="9">The sequence shown here is derived from an EMBL/GenBank/DDBJ whole genome shotgun (WGS) entry which is preliminary data.</text>
</comment>
<dbReference type="AlphaFoldDB" id="A0AAV9IT86"/>
<comment type="subcellular location">
    <subcellularLocation>
        <location evidence="1">Nucleus</location>
    </subcellularLocation>
</comment>
<feature type="compositionally biased region" description="Acidic residues" evidence="7">
    <location>
        <begin position="297"/>
        <end position="319"/>
    </location>
</feature>
<dbReference type="Pfam" id="PF01193">
    <property type="entry name" value="RNA_pol_L"/>
    <property type="match status" value="1"/>
</dbReference>
<evidence type="ECO:0000256" key="1">
    <source>
        <dbReference type="ARBA" id="ARBA00004123"/>
    </source>
</evidence>
<evidence type="ECO:0000256" key="5">
    <source>
        <dbReference type="ARBA" id="ARBA00023242"/>
    </source>
</evidence>
<dbReference type="HAMAP" id="MF_00320">
    <property type="entry name" value="RNApol_arch_Rpo3"/>
    <property type="match status" value="1"/>
</dbReference>
<keyword evidence="5" id="KW-0539">Nucleus</keyword>
<keyword evidence="10" id="KW-1185">Reference proteome</keyword>
<dbReference type="SUPFAM" id="SSF56553">
    <property type="entry name" value="Insert subdomain of RNA polymerase alpha subunit"/>
    <property type="match status" value="1"/>
</dbReference>
<dbReference type="Gene3D" id="2.170.120.12">
    <property type="entry name" value="DNA-directed RNA polymerase, insert domain"/>
    <property type="match status" value="1"/>
</dbReference>
<sequence>MRYCREEAPSDRSVAFAGYDLSSSGRLPLMREDYGSGSRIATDYEPFDGAKERTRLWVRMLVQTADEVVMDVGGVHAPVANALRRIMLVEVPTMAVEYVTVHRNSSILHDEQLAHRLGLVPVLADARAFAERPPGSAAATARDTLRFRLRVEAPSETTSTPNGGRAQSTAVYSDQIEWVPLDAAPQPAARPRLMPGILLAKLAPGQAIDLEMDAVKGYGQEHAKWSPVATAAYRMAPRVQITRDIIGEQAQRLVRLCPMHVFDIEDGTGRAVVRRERDCTRCEECVRVVRAPVIDTADDIEEDEGEGEEEAMPPEDAADTDASFARSIRLGHDPEHFIFSVESTGQYRADVIFLEALHILKHKCVRLLQEIQRRPEEEGFG</sequence>
<accession>A0AAV9IT86</accession>
<dbReference type="PROSITE" id="PS51379">
    <property type="entry name" value="4FE4S_FER_2"/>
    <property type="match status" value="1"/>
</dbReference>
<dbReference type="InterPro" id="IPR017896">
    <property type="entry name" value="4Fe4S_Fe-S-bd"/>
</dbReference>
<evidence type="ECO:0000259" key="8">
    <source>
        <dbReference type="PROSITE" id="PS51379"/>
    </source>
</evidence>
<evidence type="ECO:0000256" key="6">
    <source>
        <dbReference type="ARBA" id="ARBA00025804"/>
    </source>
</evidence>
<dbReference type="InterPro" id="IPR022842">
    <property type="entry name" value="RNAP_Rpo3/Rpb3/RPAC1"/>
</dbReference>
<evidence type="ECO:0000256" key="2">
    <source>
        <dbReference type="ARBA" id="ARBA00022083"/>
    </source>
</evidence>
<dbReference type="InterPro" id="IPR011262">
    <property type="entry name" value="DNA-dir_RNA_pol_insert"/>
</dbReference>
<dbReference type="Gene3D" id="3.30.1360.10">
    <property type="entry name" value="RNA polymerase, RBP11-like subunit"/>
    <property type="match status" value="1"/>
</dbReference>
<dbReference type="SUPFAM" id="SSF55257">
    <property type="entry name" value="RBP11-like subunits of RNA polymerase"/>
    <property type="match status" value="1"/>
</dbReference>
<gene>
    <name evidence="9" type="ORF">CDCA_CDCA04G1394</name>
</gene>
<protein>
    <recommendedName>
        <fullName evidence="2">DNA-directed RNA polymerases I and III subunit RPAC1</fullName>
    </recommendedName>
</protein>
<dbReference type="EMBL" id="JANCYW010000004">
    <property type="protein sequence ID" value="KAK4535369.1"/>
    <property type="molecule type" value="Genomic_DNA"/>
</dbReference>
<dbReference type="PANTHER" id="PTHR11800">
    <property type="entry name" value="DNA-DIRECTED RNA POLYMERASE"/>
    <property type="match status" value="1"/>
</dbReference>
<evidence type="ECO:0000256" key="7">
    <source>
        <dbReference type="SAM" id="MobiDB-lite"/>
    </source>
</evidence>
<dbReference type="InterPro" id="IPR011263">
    <property type="entry name" value="DNA-dir_RNA_pol_RpoA/D/Rpb3"/>
</dbReference>
<dbReference type="GO" id="GO:0046983">
    <property type="term" value="F:protein dimerization activity"/>
    <property type="evidence" value="ECO:0007669"/>
    <property type="project" value="InterPro"/>
</dbReference>
<reference evidence="9 10" key="1">
    <citation type="submission" date="2022-07" db="EMBL/GenBank/DDBJ databases">
        <title>Genome-wide signatures of adaptation to extreme environments.</title>
        <authorList>
            <person name="Cho C.H."/>
            <person name="Yoon H.S."/>
        </authorList>
    </citation>
    <scope>NUCLEOTIDE SEQUENCE [LARGE SCALE GENOMIC DNA]</scope>
    <source>
        <strain evidence="9 10">DBV 063 E5</strain>
    </source>
</reference>
<evidence type="ECO:0000313" key="9">
    <source>
        <dbReference type="EMBL" id="KAK4535369.1"/>
    </source>
</evidence>
<dbReference type="GO" id="GO:0003899">
    <property type="term" value="F:DNA-directed RNA polymerase activity"/>
    <property type="evidence" value="ECO:0007669"/>
    <property type="project" value="InterPro"/>
</dbReference>
<dbReference type="InterPro" id="IPR036603">
    <property type="entry name" value="RBP11-like"/>
</dbReference>
<dbReference type="Proteomes" id="UP001301350">
    <property type="component" value="Unassembled WGS sequence"/>
</dbReference>
<dbReference type="PANTHER" id="PTHR11800:SF13">
    <property type="entry name" value="DNA-DIRECTED RNA POLYMERASES I AND III SUBUNIT RPAC1"/>
    <property type="match status" value="1"/>
</dbReference>
<evidence type="ECO:0000256" key="3">
    <source>
        <dbReference type="ARBA" id="ARBA00022478"/>
    </source>
</evidence>
<dbReference type="GO" id="GO:0003677">
    <property type="term" value="F:DNA binding"/>
    <property type="evidence" value="ECO:0007669"/>
    <property type="project" value="InterPro"/>
</dbReference>
<dbReference type="GO" id="GO:0006351">
    <property type="term" value="P:DNA-templated transcription"/>
    <property type="evidence" value="ECO:0007669"/>
    <property type="project" value="InterPro"/>
</dbReference>
<feature type="region of interest" description="Disordered" evidence="7">
    <location>
        <begin position="297"/>
        <end position="321"/>
    </location>
</feature>
<dbReference type="SMART" id="SM00662">
    <property type="entry name" value="RPOLD"/>
    <property type="match status" value="1"/>
</dbReference>
<name>A0AAV9IT86_CYACA</name>
<dbReference type="Pfam" id="PF01000">
    <property type="entry name" value="RNA_pol_A_bac"/>
    <property type="match status" value="1"/>
</dbReference>
<evidence type="ECO:0000256" key="4">
    <source>
        <dbReference type="ARBA" id="ARBA00023163"/>
    </source>
</evidence>
<dbReference type="InterPro" id="IPR050518">
    <property type="entry name" value="Rpo3/RPB3_RNA_Pol_subunit"/>
</dbReference>